<keyword evidence="3" id="KW-1185">Reference proteome</keyword>
<protein>
    <submittedName>
        <fullName evidence="2">Uncharacterized protein</fullName>
    </submittedName>
</protein>
<feature type="region of interest" description="Disordered" evidence="1">
    <location>
        <begin position="87"/>
        <end position="107"/>
    </location>
</feature>
<name>A0ABC8UTL5_9AQUA</name>
<evidence type="ECO:0000313" key="3">
    <source>
        <dbReference type="Proteomes" id="UP001642360"/>
    </source>
</evidence>
<dbReference type="PANTHER" id="PTHR47361:SF4">
    <property type="entry name" value="RING_U-BOX SUPERFAMILY PROTEIN"/>
    <property type="match status" value="1"/>
</dbReference>
<dbReference type="EMBL" id="CAUOFW020008946">
    <property type="protein sequence ID" value="CAK9184398.1"/>
    <property type="molecule type" value="Genomic_DNA"/>
</dbReference>
<evidence type="ECO:0000313" key="2">
    <source>
        <dbReference type="EMBL" id="CAK9184398.1"/>
    </source>
</evidence>
<organism evidence="2 3">
    <name type="scientific">Ilex paraguariensis</name>
    <name type="common">yerba mate</name>
    <dbReference type="NCBI Taxonomy" id="185542"/>
    <lineage>
        <taxon>Eukaryota</taxon>
        <taxon>Viridiplantae</taxon>
        <taxon>Streptophyta</taxon>
        <taxon>Embryophyta</taxon>
        <taxon>Tracheophyta</taxon>
        <taxon>Spermatophyta</taxon>
        <taxon>Magnoliopsida</taxon>
        <taxon>eudicotyledons</taxon>
        <taxon>Gunneridae</taxon>
        <taxon>Pentapetalae</taxon>
        <taxon>asterids</taxon>
        <taxon>campanulids</taxon>
        <taxon>Aquifoliales</taxon>
        <taxon>Aquifoliaceae</taxon>
        <taxon>Ilex</taxon>
    </lineage>
</organism>
<dbReference type="Proteomes" id="UP001642360">
    <property type="component" value="Unassembled WGS sequence"/>
</dbReference>
<comment type="caution">
    <text evidence="2">The sequence shown here is derived from an EMBL/GenBank/DDBJ whole genome shotgun (WGS) entry which is preliminary data.</text>
</comment>
<feature type="compositionally biased region" description="Basic residues" evidence="1">
    <location>
        <begin position="97"/>
        <end position="107"/>
    </location>
</feature>
<proteinExistence type="predicted"/>
<gene>
    <name evidence="2" type="ORF">ILEXP_LOCUS54718</name>
</gene>
<evidence type="ECO:0000256" key="1">
    <source>
        <dbReference type="SAM" id="MobiDB-lite"/>
    </source>
</evidence>
<sequence>MHDFLFESNIYPLLRASWFKPLAVEDQMRWLMKWRTSMRMMWKMTTSNSSLSSKGPGIKCFHPHEPKKKEVAKDTVGRLAKRALKHEVAGKTAAAKHQQHSVRLGRM</sequence>
<dbReference type="AlphaFoldDB" id="A0ABC8UTL5"/>
<reference evidence="2 3" key="1">
    <citation type="submission" date="2024-02" db="EMBL/GenBank/DDBJ databases">
        <authorList>
            <person name="Vignale AGUSTIN F."/>
            <person name="Sosa J E."/>
            <person name="Modenutti C."/>
        </authorList>
    </citation>
    <scope>NUCLEOTIDE SEQUENCE [LARGE SCALE GENOMIC DNA]</scope>
</reference>
<dbReference type="PANTHER" id="PTHR47361">
    <property type="entry name" value="RING/U-BOX SUPERFAMILY PROTEIN"/>
    <property type="match status" value="1"/>
</dbReference>
<accession>A0ABC8UTL5</accession>